<accession>A0ABP0PXH3</accession>
<protein>
    <submittedName>
        <fullName evidence="4">Carbonyl reductase [NADPH] 3 (NADPH-dependent carbonyl reductase 3)</fullName>
    </submittedName>
</protein>
<keyword evidence="3" id="KW-1133">Transmembrane helix</keyword>
<name>A0ABP0PXH3_9DINO</name>
<feature type="transmembrane region" description="Helical" evidence="3">
    <location>
        <begin position="298"/>
        <end position="320"/>
    </location>
</feature>
<sequence length="655" mass="70807">MAGETAAKGTMGIFIIFVLSRALHPMVIDYSKEDGKMLYSKNSPAIMSQLLSMVFVNFLAWQEEGMKGVKPGLASAGLWYAFGDFLEMLSMGAMTGGVYQLLLQSKLLITAVMMKQLKGTTQSDLQWNVLIAATLAISAFVMVDSGSGSGEGSLPLMGVAMVLLKVGVSCYAAVLSDAKLKGFSNLVVPFFEGESNMSMSAKLSLMSLSRVIASVGIAAVMEPSVQPSYQWSAAGFFDHWTLATWIVTVSFTSKSLITLYLLKSLDGIQKNVGEALAVIVIFLGQIAAGSSVFNLCAFLLACLVVILVRIYGLAGMHFVCEQQIQEDRPAHPFFTAMALILVTGAARGLGVGICRQLRRQAPEAQLLVGARRVAAAQSLAEELGAMALELLDNGKMKGGGQRERKLDVADEASCRFGQRAAEQVARLREGRPLVVVHNAGVAFDLPWFEAPWPAEAARKTLDVNLFGCIRLTSALLPELLATGAGRLVVVSSGAGAANLSKMSEDRSTCGEYDQPKYLCPTHPKRQNERRQQLMAADEMGIQRMCEEFVKDYEASAREQAEKPLPILSDSGFWLQSYGFSKACLNRWCQVMAEQHSGRLISVACSPGFVETEMVKSYKGDSKLKSVDEGGDLCAWLACSPAVENGYYNPDRTRAS</sequence>
<evidence type="ECO:0000256" key="1">
    <source>
        <dbReference type="ARBA" id="ARBA00006484"/>
    </source>
</evidence>
<feature type="transmembrane region" description="Helical" evidence="3">
    <location>
        <begin position="44"/>
        <end position="61"/>
    </location>
</feature>
<dbReference type="Pfam" id="PF00106">
    <property type="entry name" value="adh_short"/>
    <property type="match status" value="1"/>
</dbReference>
<dbReference type="PRINTS" id="PR00081">
    <property type="entry name" value="GDHRDH"/>
</dbReference>
<dbReference type="SUPFAM" id="SSF51735">
    <property type="entry name" value="NAD(P)-binding Rossmann-fold domains"/>
    <property type="match status" value="1"/>
</dbReference>
<dbReference type="Gene3D" id="3.40.50.720">
    <property type="entry name" value="NAD(P)-binding Rossmann-like Domain"/>
    <property type="match status" value="1"/>
</dbReference>
<organism evidence="4 5">
    <name type="scientific">Durusdinium trenchii</name>
    <dbReference type="NCBI Taxonomy" id="1381693"/>
    <lineage>
        <taxon>Eukaryota</taxon>
        <taxon>Sar</taxon>
        <taxon>Alveolata</taxon>
        <taxon>Dinophyceae</taxon>
        <taxon>Suessiales</taxon>
        <taxon>Symbiodiniaceae</taxon>
        <taxon>Durusdinium</taxon>
    </lineage>
</organism>
<feature type="transmembrane region" description="Helical" evidence="3">
    <location>
        <begin position="124"/>
        <end position="143"/>
    </location>
</feature>
<feature type="transmembrane region" description="Helical" evidence="3">
    <location>
        <begin position="241"/>
        <end position="262"/>
    </location>
</feature>
<dbReference type="EMBL" id="CAXAMM010038684">
    <property type="protein sequence ID" value="CAK9080093.1"/>
    <property type="molecule type" value="Genomic_DNA"/>
</dbReference>
<evidence type="ECO:0000256" key="2">
    <source>
        <dbReference type="ARBA" id="ARBA00023002"/>
    </source>
</evidence>
<feature type="transmembrane region" description="Helical" evidence="3">
    <location>
        <begin position="332"/>
        <end position="353"/>
    </location>
</feature>
<evidence type="ECO:0000313" key="5">
    <source>
        <dbReference type="Proteomes" id="UP001642464"/>
    </source>
</evidence>
<dbReference type="PANTHER" id="PTHR43008:SF8">
    <property type="entry name" value="BENZIL REDUCTASE ((S)-BENZOIN FORMING) IRC24"/>
    <property type="match status" value="1"/>
</dbReference>
<feature type="transmembrane region" description="Helical" evidence="3">
    <location>
        <begin position="81"/>
        <end position="103"/>
    </location>
</feature>
<feature type="transmembrane region" description="Helical" evidence="3">
    <location>
        <begin position="6"/>
        <end position="23"/>
    </location>
</feature>
<feature type="transmembrane region" description="Helical" evidence="3">
    <location>
        <begin position="203"/>
        <end position="221"/>
    </location>
</feature>
<comment type="similarity">
    <text evidence="1">Belongs to the short-chain dehydrogenases/reductases (SDR) family.</text>
</comment>
<dbReference type="InterPro" id="IPR002347">
    <property type="entry name" value="SDR_fam"/>
</dbReference>
<gene>
    <name evidence="4" type="ORF">SCF082_LOCUS38196</name>
</gene>
<keyword evidence="3" id="KW-0812">Transmembrane</keyword>
<dbReference type="Proteomes" id="UP001642464">
    <property type="component" value="Unassembled WGS sequence"/>
</dbReference>
<proteinExistence type="inferred from homology"/>
<keyword evidence="5" id="KW-1185">Reference proteome</keyword>
<feature type="transmembrane region" description="Helical" evidence="3">
    <location>
        <begin position="155"/>
        <end position="174"/>
    </location>
</feature>
<dbReference type="InterPro" id="IPR036291">
    <property type="entry name" value="NAD(P)-bd_dom_sf"/>
</dbReference>
<dbReference type="PANTHER" id="PTHR43008">
    <property type="entry name" value="BENZIL REDUCTASE"/>
    <property type="match status" value="1"/>
</dbReference>
<reference evidence="4 5" key="1">
    <citation type="submission" date="2024-02" db="EMBL/GenBank/DDBJ databases">
        <authorList>
            <person name="Chen Y."/>
            <person name="Shah S."/>
            <person name="Dougan E. K."/>
            <person name="Thang M."/>
            <person name="Chan C."/>
        </authorList>
    </citation>
    <scope>NUCLEOTIDE SEQUENCE [LARGE SCALE GENOMIC DNA]</scope>
</reference>
<evidence type="ECO:0000256" key="3">
    <source>
        <dbReference type="SAM" id="Phobius"/>
    </source>
</evidence>
<feature type="transmembrane region" description="Helical" evidence="3">
    <location>
        <begin position="274"/>
        <end position="292"/>
    </location>
</feature>
<evidence type="ECO:0000313" key="4">
    <source>
        <dbReference type="EMBL" id="CAK9080093.1"/>
    </source>
</evidence>
<comment type="caution">
    <text evidence="4">The sequence shown here is derived from an EMBL/GenBank/DDBJ whole genome shotgun (WGS) entry which is preliminary data.</text>
</comment>
<keyword evidence="2" id="KW-0560">Oxidoreductase</keyword>
<keyword evidence="3" id="KW-0472">Membrane</keyword>